<sequence>MIAHLCWIGAVYALAALAVHALHARKSRPRVCVGREGCCILITRNHQDVVEWYIRTLGLLSLLGGVRMRMAVEDCGSMDQTLEIVRRLEGNCAMEVEIRPYRGDGSRKAPTEAVLDLRFRSGPLGLSALRRVWTAGVGEAKH</sequence>
<protein>
    <submittedName>
        <fullName evidence="1">Uncharacterized protein</fullName>
    </submittedName>
</protein>
<evidence type="ECO:0000313" key="2">
    <source>
        <dbReference type="Proteomes" id="UP000367750"/>
    </source>
</evidence>
<gene>
    <name evidence="1" type="ORF">F4V43_17220</name>
</gene>
<proteinExistence type="predicted"/>
<dbReference type="EMBL" id="VYKK01000028">
    <property type="protein sequence ID" value="KAA8997993.1"/>
    <property type="molecule type" value="Genomic_DNA"/>
</dbReference>
<dbReference type="Proteomes" id="UP000367750">
    <property type="component" value="Unassembled WGS sequence"/>
</dbReference>
<dbReference type="AlphaFoldDB" id="A0A5J5FWY5"/>
<reference evidence="1 2" key="1">
    <citation type="submission" date="2019-09" db="EMBL/GenBank/DDBJ databases">
        <title>Bacillus ochoae sp. nov., Paenibacillus whitsoniae sp. nov., Paenibacillus spiritus sp. nov. Isolated from the Mars Exploration Rover during spacecraft assembly.</title>
        <authorList>
            <person name="Seuylemezian A."/>
            <person name="Vaishampayan P."/>
        </authorList>
    </citation>
    <scope>NUCLEOTIDE SEQUENCE [LARGE SCALE GENOMIC DNA]</scope>
    <source>
        <strain evidence="1 2">MER_111</strain>
    </source>
</reference>
<keyword evidence="2" id="KW-1185">Reference proteome</keyword>
<comment type="caution">
    <text evidence="1">The sequence shown here is derived from an EMBL/GenBank/DDBJ whole genome shotgun (WGS) entry which is preliminary data.</text>
</comment>
<dbReference type="RefSeq" id="WP_150459492.1">
    <property type="nucleotide sequence ID" value="NZ_VYKK01000028.1"/>
</dbReference>
<name>A0A5J5FWY5_9BACL</name>
<evidence type="ECO:0000313" key="1">
    <source>
        <dbReference type="EMBL" id="KAA8997993.1"/>
    </source>
</evidence>
<organism evidence="1 2">
    <name type="scientific">Paenibacillus spiritus</name>
    <dbReference type="NCBI Taxonomy" id="2496557"/>
    <lineage>
        <taxon>Bacteria</taxon>
        <taxon>Bacillati</taxon>
        <taxon>Bacillota</taxon>
        <taxon>Bacilli</taxon>
        <taxon>Bacillales</taxon>
        <taxon>Paenibacillaceae</taxon>
        <taxon>Paenibacillus</taxon>
    </lineage>
</organism>
<dbReference type="OrthoDB" id="2990399at2"/>
<accession>A0A5J5FWY5</accession>